<evidence type="ECO:0000259" key="1">
    <source>
        <dbReference type="Pfam" id="PF14594"/>
    </source>
</evidence>
<reference evidence="2 3" key="1">
    <citation type="submission" date="2020-03" db="EMBL/GenBank/DDBJ databases">
        <title>Sequencing the genomes of 1000 actinobacteria strains.</title>
        <authorList>
            <person name="Klenk H.-P."/>
        </authorList>
    </citation>
    <scope>NUCLEOTIDE SEQUENCE [LARGE SCALE GENOMIC DNA]</scope>
    <source>
        <strain evidence="2 3">DSM 44556</strain>
    </source>
</reference>
<name>A0A7X5ZG39_9MYCO</name>
<evidence type="ECO:0000313" key="2">
    <source>
        <dbReference type="EMBL" id="NIH98894.1"/>
    </source>
</evidence>
<dbReference type="AlphaFoldDB" id="A0A7X5ZG39"/>
<protein>
    <recommendedName>
        <fullName evidence="1">Gp28/Gp37-like domain-containing protein</fullName>
    </recommendedName>
</protein>
<dbReference type="RefSeq" id="WP_167164577.1">
    <property type="nucleotide sequence ID" value="NZ_JAANOW010000005.1"/>
</dbReference>
<dbReference type="InterPro" id="IPR029432">
    <property type="entry name" value="Gp28/Gp37-like_dom"/>
</dbReference>
<sequence length="568" mass="62994">MPGLASLDRTREITDEIRRQRRCLQRAQTEISLYRNIPDQVGLNRRGAVNILDTTKHQFPWRDNVSSPGYFQLPCRHPMAKWIASIPNNPEECKQVVIRVDRYGGLLRWSGMMHHWTVETINGVDFLTAHFNDDLQFLQFLLVPPNPALPIPIFQFPRDFFLFAPSAWGAAAVIKMQFVRQFLNAWTLPDDPFDFDSYTESFDPRTWQAHIKGPSFANDPSLWGIFAARMNTADSVIADPLDDAQLSLTYRRIFTDEGETVTGLFNNDIANGALVFEVKDRSGFASGDGTYFSGGAAAGLARSVLTWTSDLLEGVLEFVDDDQSLTPDEYWQSSWMGTLAKKPGITLRDSYVNDLQSKVTYSPATATQVIVGGDNPTADALVDAIISSVGNLLGYFFLLGFDSAGDIASDVIMPFLVGTIAAWAQFELGNRASHLGWVHLLEIYQSGAEQNVWSLSALATARGGVKDTADETSHTLVIDESTWVIPGLHYDIGDRIVSTSGALERMGIDVMFVNQVKEMTLQGDDSGKSEFVTKVGLNKAAMSRGERDARMLKKAMDRISDIGVHLVQ</sequence>
<proteinExistence type="predicted"/>
<feature type="domain" description="Gp28/Gp37-like" evidence="1">
    <location>
        <begin position="43"/>
        <end position="529"/>
    </location>
</feature>
<evidence type="ECO:0000313" key="3">
    <source>
        <dbReference type="Proteomes" id="UP000547444"/>
    </source>
</evidence>
<dbReference type="Pfam" id="PF14594">
    <property type="entry name" value="Sipho_Gp37"/>
    <property type="match status" value="1"/>
</dbReference>
<gene>
    <name evidence="2" type="ORF">FHU31_005918</name>
</gene>
<accession>A0A7X5ZG39</accession>
<keyword evidence="3" id="KW-1185">Reference proteome</keyword>
<dbReference type="EMBL" id="JAANOW010000005">
    <property type="protein sequence ID" value="NIH98894.1"/>
    <property type="molecule type" value="Genomic_DNA"/>
</dbReference>
<organism evidence="2 3">
    <name type="scientific">Mycolicibacterium fluoranthenivorans</name>
    <dbReference type="NCBI Taxonomy" id="258505"/>
    <lineage>
        <taxon>Bacteria</taxon>
        <taxon>Bacillati</taxon>
        <taxon>Actinomycetota</taxon>
        <taxon>Actinomycetes</taxon>
        <taxon>Mycobacteriales</taxon>
        <taxon>Mycobacteriaceae</taxon>
        <taxon>Mycolicibacterium</taxon>
    </lineage>
</organism>
<comment type="caution">
    <text evidence="2">The sequence shown here is derived from an EMBL/GenBank/DDBJ whole genome shotgun (WGS) entry which is preliminary data.</text>
</comment>
<dbReference type="Proteomes" id="UP000547444">
    <property type="component" value="Unassembled WGS sequence"/>
</dbReference>